<evidence type="ECO:0000313" key="3">
    <source>
        <dbReference type="EMBL" id="RAR86509.1"/>
    </source>
</evidence>
<keyword evidence="3" id="KW-0675">Receptor</keyword>
<dbReference type="Gene3D" id="3.40.190.150">
    <property type="entry name" value="Bordetella uptake gene, domain 1"/>
    <property type="match status" value="1"/>
</dbReference>
<reference evidence="3 4" key="1">
    <citation type="submission" date="2018-06" db="EMBL/GenBank/DDBJ databases">
        <title>Genomic Encyclopedia of Archaeal and Bacterial Type Strains, Phase II (KMG-II): from individual species to whole genera.</title>
        <authorList>
            <person name="Goeker M."/>
        </authorList>
    </citation>
    <scope>NUCLEOTIDE SEQUENCE [LARGE SCALE GENOMIC DNA]</scope>
    <source>
        <strain evidence="3 4">CFPB 3232</strain>
    </source>
</reference>
<dbReference type="RefSeq" id="WP_111875295.1">
    <property type="nucleotide sequence ID" value="NZ_CBCSGC010000022.1"/>
</dbReference>
<dbReference type="CDD" id="cd07012">
    <property type="entry name" value="PBP2_Bug_TTT"/>
    <property type="match status" value="1"/>
</dbReference>
<dbReference type="Proteomes" id="UP000248856">
    <property type="component" value="Unassembled WGS sequence"/>
</dbReference>
<dbReference type="PANTHER" id="PTHR42928">
    <property type="entry name" value="TRICARBOXYLATE-BINDING PROTEIN"/>
    <property type="match status" value="1"/>
</dbReference>
<dbReference type="OrthoDB" id="8678477at2"/>
<evidence type="ECO:0000256" key="2">
    <source>
        <dbReference type="SAM" id="SignalP"/>
    </source>
</evidence>
<dbReference type="SUPFAM" id="SSF53850">
    <property type="entry name" value="Periplasmic binding protein-like II"/>
    <property type="match status" value="1"/>
</dbReference>
<dbReference type="InterPro" id="IPR042100">
    <property type="entry name" value="Bug_dom1"/>
</dbReference>
<feature type="chain" id="PRO_5016274966" evidence="2">
    <location>
        <begin position="32"/>
        <end position="331"/>
    </location>
</feature>
<dbReference type="PANTHER" id="PTHR42928:SF5">
    <property type="entry name" value="BLR1237 PROTEIN"/>
    <property type="match status" value="1"/>
</dbReference>
<keyword evidence="2" id="KW-0732">Signal</keyword>
<dbReference type="PROSITE" id="PS51318">
    <property type="entry name" value="TAT"/>
    <property type="match status" value="1"/>
</dbReference>
<proteinExistence type="inferred from homology"/>
<name>A0A328ZKW5_9BURK</name>
<dbReference type="InterPro" id="IPR006311">
    <property type="entry name" value="TAT_signal"/>
</dbReference>
<dbReference type="EMBL" id="QLTA01000001">
    <property type="protein sequence ID" value="RAR86509.1"/>
    <property type="molecule type" value="Genomic_DNA"/>
</dbReference>
<protein>
    <submittedName>
        <fullName evidence="3">Tripartite-type tricarboxylate transporter receptor subunit TctC</fullName>
    </submittedName>
</protein>
<dbReference type="InterPro" id="IPR005064">
    <property type="entry name" value="BUG"/>
</dbReference>
<keyword evidence="4" id="KW-1185">Reference proteome</keyword>
<evidence type="ECO:0000256" key="1">
    <source>
        <dbReference type="ARBA" id="ARBA00006987"/>
    </source>
</evidence>
<feature type="signal peptide" evidence="2">
    <location>
        <begin position="1"/>
        <end position="31"/>
    </location>
</feature>
<comment type="caution">
    <text evidence="3">The sequence shown here is derived from an EMBL/GenBank/DDBJ whole genome shotgun (WGS) entry which is preliminary data.</text>
</comment>
<accession>A0A328ZKW5</accession>
<organism evidence="3 4">
    <name type="scientific">Paracidovorax anthurii</name>
    <dbReference type="NCBI Taxonomy" id="78229"/>
    <lineage>
        <taxon>Bacteria</taxon>
        <taxon>Pseudomonadati</taxon>
        <taxon>Pseudomonadota</taxon>
        <taxon>Betaproteobacteria</taxon>
        <taxon>Burkholderiales</taxon>
        <taxon>Comamonadaceae</taxon>
        <taxon>Paracidovorax</taxon>
    </lineage>
</organism>
<dbReference type="Pfam" id="PF03401">
    <property type="entry name" value="TctC"/>
    <property type="match status" value="1"/>
</dbReference>
<dbReference type="AlphaFoldDB" id="A0A328ZKW5"/>
<evidence type="ECO:0000313" key="4">
    <source>
        <dbReference type="Proteomes" id="UP000248856"/>
    </source>
</evidence>
<gene>
    <name evidence="3" type="ORF">AX018_100195</name>
</gene>
<comment type="similarity">
    <text evidence="1">Belongs to the UPF0065 (bug) family.</text>
</comment>
<dbReference type="Gene3D" id="3.40.190.10">
    <property type="entry name" value="Periplasmic binding protein-like II"/>
    <property type="match status" value="1"/>
</dbReference>
<dbReference type="PIRSF" id="PIRSF017082">
    <property type="entry name" value="YflP"/>
    <property type="match status" value="1"/>
</dbReference>
<sequence>MTPIHRRAALARTAAALLGAAALSAAPAAQAQPPAWPAKSIRFVVPFSAGGANDLMARAAAEGAGKALGQPVIIDNRPGAGGTLGADIVAKSAPDGYTFLVSAAGVISNSMIKKSMPFKDDDLVPVAMIGLAPSVIVVPKSAPYQNLRDFVEASRKGSGFNFATAGTGSTPHFVAEMLNVKYGAKLQPVPYKSGSESTTAVLGGQVEGTSEASIIALPHILRDGKFKPLATTWTRRISAYPQLPTAVEQGFADLQIAHWAGVHAPRGTPPEILDKVAAAVDKAMRDPATATKLKGMGIEPVGGTRAEFVQFTDAERKRLGEIVKAARMQED</sequence>